<evidence type="ECO:0000256" key="6">
    <source>
        <dbReference type="ARBA" id="ARBA00024511"/>
    </source>
</evidence>
<proteinExistence type="inferred from homology"/>
<reference evidence="10" key="1">
    <citation type="submission" date="2018-03" db="EMBL/GenBank/DDBJ databases">
        <authorList>
            <person name="Guldener U."/>
        </authorList>
    </citation>
    <scope>NUCLEOTIDE SEQUENCE</scope>
</reference>
<dbReference type="Proteomes" id="UP001187682">
    <property type="component" value="Unassembled WGS sequence"/>
</dbReference>
<dbReference type="GO" id="GO:0046274">
    <property type="term" value="P:lignin catabolic process"/>
    <property type="evidence" value="ECO:0007669"/>
    <property type="project" value="UniProtKB-KW"/>
</dbReference>
<comment type="similarity">
    <text evidence="1">Belongs to the carbohydrate esterase 15 (CE15) family.</text>
</comment>
<keyword evidence="4" id="KW-0378">Hydrolase</keyword>
<feature type="signal peptide" evidence="8">
    <location>
        <begin position="1"/>
        <end position="16"/>
    </location>
</feature>
<dbReference type="InterPro" id="IPR029058">
    <property type="entry name" value="AB_hydrolase_fold"/>
</dbReference>
<dbReference type="EMBL" id="ONZQ02000006">
    <property type="protein sequence ID" value="SPO02370.1"/>
    <property type="molecule type" value="Genomic_DNA"/>
</dbReference>
<keyword evidence="11" id="KW-1185">Reference proteome</keyword>
<sequence>MRQTLLLSTLAGLALAAPRPQDDPEEPPASTIECAPFPSPLPSWDAYPAQSSLPDPFLPLQYMTTAGADGASAADIMAGLGNHRIQTQEEWYKCQKPQLMNMLQEYQFGYYPDHSLETVTATRSGGRVSISVEAGGKTGTIQATFTLPAGEGPFPVVIAIGGISSQPYLQAGIAIAEFNYGAVAADSNAKTGSFWDIYGDRDIGVLTAWAWGFHRVLDGLNATVPEIDATRVGVTGCSRLGKGALAASLFDERITLSMPMSSGVQGFGPYRYFTLSGQGENLDNSKGGAPWWSASRLGEFVGHHENLPFDAHTIAAAIAPRAIVADQGVGDQFVNSKGSSTVIYPAAQVVYDFLGAGDKLAIAIRQGGHCDMSGYQNVLPYVRHILQGEPLTRDYHDLGSYGSALTESFPWAATAPAASA</sequence>
<evidence type="ECO:0000256" key="4">
    <source>
        <dbReference type="ARBA" id="ARBA00022801"/>
    </source>
</evidence>
<comment type="catalytic activity">
    <reaction evidence="6">
        <text>a 4-O-methyl-alpha-D-glucuronosyl ester derivative + H2O = 4-O-methyl-alpha-D-glucuronate derivative + an alcohol + H(+)</text>
        <dbReference type="Rhea" id="RHEA:67452"/>
        <dbReference type="ChEBI" id="CHEBI:15377"/>
        <dbReference type="ChEBI" id="CHEBI:15378"/>
        <dbReference type="ChEBI" id="CHEBI:30879"/>
        <dbReference type="ChEBI" id="CHEBI:171667"/>
        <dbReference type="ChEBI" id="CHEBI:171668"/>
        <dbReference type="EC" id="3.1.1.117"/>
    </reaction>
    <physiologicalReaction direction="left-to-right" evidence="6">
        <dbReference type="Rhea" id="RHEA:67453"/>
    </physiologicalReaction>
</comment>
<keyword evidence="2" id="KW-0719">Serine esterase</keyword>
<dbReference type="EC" id="3.1.1.117" evidence="7"/>
<evidence type="ECO:0000256" key="1">
    <source>
        <dbReference type="ARBA" id="ARBA00010092"/>
    </source>
</evidence>
<feature type="domain" description="4-O-methyl-glucuronoyl methylesterase-like" evidence="9">
    <location>
        <begin position="130"/>
        <end position="355"/>
    </location>
</feature>
<evidence type="ECO:0000256" key="8">
    <source>
        <dbReference type="SAM" id="SignalP"/>
    </source>
</evidence>
<keyword evidence="5" id="KW-0439">Lignin degradation</keyword>
<feature type="chain" id="PRO_5042262227" description="(4-O-methyl)-D-glucuronate--lignin esterase" evidence="8">
    <location>
        <begin position="17"/>
        <end position="420"/>
    </location>
</feature>
<dbReference type="SUPFAM" id="SSF53474">
    <property type="entry name" value="alpha/beta-Hydrolases"/>
    <property type="match status" value="1"/>
</dbReference>
<evidence type="ECO:0000313" key="10">
    <source>
        <dbReference type="EMBL" id="SPO02370.1"/>
    </source>
</evidence>
<evidence type="ECO:0000259" key="9">
    <source>
        <dbReference type="Pfam" id="PF22244"/>
    </source>
</evidence>
<gene>
    <name evidence="10" type="ORF">DNG_05043</name>
</gene>
<dbReference type="Gene3D" id="3.40.50.1820">
    <property type="entry name" value="alpha/beta hydrolase"/>
    <property type="match status" value="1"/>
</dbReference>
<organism evidence="10 11">
    <name type="scientific">Cephalotrichum gorgonifer</name>
    <dbReference type="NCBI Taxonomy" id="2041049"/>
    <lineage>
        <taxon>Eukaryota</taxon>
        <taxon>Fungi</taxon>
        <taxon>Dikarya</taxon>
        <taxon>Ascomycota</taxon>
        <taxon>Pezizomycotina</taxon>
        <taxon>Sordariomycetes</taxon>
        <taxon>Hypocreomycetidae</taxon>
        <taxon>Microascales</taxon>
        <taxon>Microascaceae</taxon>
        <taxon>Cephalotrichum</taxon>
    </lineage>
</organism>
<dbReference type="GO" id="GO:0052689">
    <property type="term" value="F:carboxylic ester hydrolase activity"/>
    <property type="evidence" value="ECO:0007669"/>
    <property type="project" value="UniProtKB-KW"/>
</dbReference>
<evidence type="ECO:0000256" key="3">
    <source>
        <dbReference type="ARBA" id="ARBA00022729"/>
    </source>
</evidence>
<evidence type="ECO:0000256" key="7">
    <source>
        <dbReference type="ARBA" id="ARBA00026105"/>
    </source>
</evidence>
<evidence type="ECO:0000256" key="2">
    <source>
        <dbReference type="ARBA" id="ARBA00022487"/>
    </source>
</evidence>
<evidence type="ECO:0000256" key="5">
    <source>
        <dbReference type="ARBA" id="ARBA00023185"/>
    </source>
</evidence>
<keyword evidence="3 8" id="KW-0732">Signal</keyword>
<dbReference type="AlphaFoldDB" id="A0AAE8SV51"/>
<comment type="caution">
    <text evidence="10">The sequence shown here is derived from an EMBL/GenBank/DDBJ whole genome shotgun (WGS) entry which is preliminary data.</text>
</comment>
<name>A0AAE8SV51_9PEZI</name>
<accession>A0AAE8SV51</accession>
<evidence type="ECO:0000313" key="11">
    <source>
        <dbReference type="Proteomes" id="UP001187682"/>
    </source>
</evidence>
<dbReference type="Pfam" id="PF22244">
    <property type="entry name" value="GCE_fung"/>
    <property type="match status" value="1"/>
</dbReference>
<dbReference type="InterPro" id="IPR054579">
    <property type="entry name" value="GCE-like_dom"/>
</dbReference>
<protein>
    <recommendedName>
        <fullName evidence="7">(4-O-methyl)-D-glucuronate--lignin esterase</fullName>
        <ecNumber evidence="7">3.1.1.117</ecNumber>
    </recommendedName>
</protein>